<dbReference type="InterPro" id="IPR035940">
    <property type="entry name" value="CAP_sf"/>
</dbReference>
<feature type="compositionally biased region" description="Low complexity" evidence="1">
    <location>
        <begin position="297"/>
        <end position="312"/>
    </location>
</feature>
<evidence type="ECO:0000313" key="6">
    <source>
        <dbReference type="Proteomes" id="UP000747013"/>
    </source>
</evidence>
<evidence type="ECO:0000313" key="5">
    <source>
        <dbReference type="EMBL" id="HJF86663.1"/>
    </source>
</evidence>
<evidence type="ECO:0000256" key="2">
    <source>
        <dbReference type="SAM" id="SignalP"/>
    </source>
</evidence>
<feature type="domain" description="SCP" evidence="3">
    <location>
        <begin position="323"/>
        <end position="440"/>
    </location>
</feature>
<evidence type="ECO:0000259" key="4">
    <source>
        <dbReference type="Pfam" id="PF03217"/>
    </source>
</evidence>
<feature type="domain" description="S-layer protein C-terminal" evidence="4">
    <location>
        <begin position="211"/>
        <end position="267"/>
    </location>
</feature>
<feature type="chain" id="PRO_5039312890" evidence="2">
    <location>
        <begin position="24"/>
        <end position="443"/>
    </location>
</feature>
<protein>
    <submittedName>
        <fullName evidence="5">CAP domain-containing protein</fullName>
    </submittedName>
</protein>
<dbReference type="Pfam" id="PF03217">
    <property type="entry name" value="SlpA"/>
    <property type="match status" value="2"/>
</dbReference>
<evidence type="ECO:0000256" key="1">
    <source>
        <dbReference type="SAM" id="MobiDB-lite"/>
    </source>
</evidence>
<dbReference type="CDD" id="cd05379">
    <property type="entry name" value="CAP_bacterial"/>
    <property type="match status" value="1"/>
</dbReference>
<dbReference type="PANTHER" id="PTHR31157">
    <property type="entry name" value="SCP DOMAIN-CONTAINING PROTEIN"/>
    <property type="match status" value="1"/>
</dbReference>
<feature type="domain" description="S-layer protein C-terminal" evidence="4">
    <location>
        <begin position="43"/>
        <end position="90"/>
    </location>
</feature>
<dbReference type="PANTHER" id="PTHR31157:SF1">
    <property type="entry name" value="SCP DOMAIN-CONTAINING PROTEIN"/>
    <property type="match status" value="1"/>
</dbReference>
<gene>
    <name evidence="5" type="ORF">K8V88_04415</name>
</gene>
<dbReference type="Gene3D" id="3.40.33.10">
    <property type="entry name" value="CAP"/>
    <property type="match status" value="1"/>
</dbReference>
<dbReference type="Pfam" id="PF00188">
    <property type="entry name" value="CAP"/>
    <property type="match status" value="1"/>
</dbReference>
<proteinExistence type="predicted"/>
<dbReference type="EMBL" id="DYWC01000100">
    <property type="protein sequence ID" value="HJF86663.1"/>
    <property type="molecule type" value="Genomic_DNA"/>
</dbReference>
<dbReference type="SUPFAM" id="SSF55797">
    <property type="entry name" value="PR-1-like"/>
    <property type="match status" value="1"/>
</dbReference>
<organism evidence="5 6">
    <name type="scientific">Companilactobacillus farciminis</name>
    <dbReference type="NCBI Taxonomy" id="1612"/>
    <lineage>
        <taxon>Bacteria</taxon>
        <taxon>Bacillati</taxon>
        <taxon>Bacillota</taxon>
        <taxon>Bacilli</taxon>
        <taxon>Lactobacillales</taxon>
        <taxon>Lactobacillaceae</taxon>
        <taxon>Companilactobacillus</taxon>
    </lineage>
</organism>
<dbReference type="AlphaFoldDB" id="A0A921HQW1"/>
<evidence type="ECO:0000259" key="3">
    <source>
        <dbReference type="Pfam" id="PF00188"/>
    </source>
</evidence>
<dbReference type="InterPro" id="IPR024968">
    <property type="entry name" value="SlpA_C_lactobacillus"/>
</dbReference>
<sequence>MKFSMGKSAAVLAVLAVATTGTAMFNQTKAQASTVATVHSSSIALLYNSKGQVLRNRALAANSAWAVGKIVTINNETMYQVATDEYLKASDSSLNGQTQSNKLVGTTTTQLNLYNSKDGAMSSRALAKGSSWIVGKYIVNKDGQLFAQVSTNEYADATKMSFNMALPEPTYVADFGSNSNFNVHDASKDENFNSENTNNNTNTSIDDSLATGTIINGDAPVYFTQTKGDVQKYRVLKNGSKWQVDRAIKDVDGNVYYEVALGDFISADHMTVNKSVDTMTINSKFSGYLGAKDDTTDTSTDTNQTPDTTTPTNDVASIQAALLDSINKERATKGIAPVTQTAALDNTAQIRVKEISTDFSHQRPGGGDCFTAFPAGGSYEAENIAMGYTGTPAQMAESLMESFRAEDYTPNHYTNLMDSHMTQVGLGVYNSNGTYYLVEDFMG</sequence>
<dbReference type="InterPro" id="IPR014044">
    <property type="entry name" value="CAP_dom"/>
</dbReference>
<name>A0A921HQW1_9LACO</name>
<feature type="signal peptide" evidence="2">
    <location>
        <begin position="1"/>
        <end position="23"/>
    </location>
</feature>
<comment type="caution">
    <text evidence="5">The sequence shown here is derived from an EMBL/GenBank/DDBJ whole genome shotgun (WGS) entry which is preliminary data.</text>
</comment>
<reference evidence="5" key="1">
    <citation type="journal article" date="2021" name="PeerJ">
        <title>Extensive microbial diversity within the chicken gut microbiome revealed by metagenomics and culture.</title>
        <authorList>
            <person name="Gilroy R."/>
            <person name="Ravi A."/>
            <person name="Getino M."/>
            <person name="Pursley I."/>
            <person name="Horton D.L."/>
            <person name="Alikhan N.F."/>
            <person name="Baker D."/>
            <person name="Gharbi K."/>
            <person name="Hall N."/>
            <person name="Watson M."/>
            <person name="Adriaenssens E.M."/>
            <person name="Foster-Nyarko E."/>
            <person name="Jarju S."/>
            <person name="Secka A."/>
            <person name="Antonio M."/>
            <person name="Oren A."/>
            <person name="Chaudhuri R.R."/>
            <person name="La Ragione R."/>
            <person name="Hildebrand F."/>
            <person name="Pallen M.J."/>
        </authorList>
    </citation>
    <scope>NUCLEOTIDE SEQUENCE</scope>
    <source>
        <strain evidence="5">7886</strain>
    </source>
</reference>
<dbReference type="Proteomes" id="UP000747013">
    <property type="component" value="Unassembled WGS sequence"/>
</dbReference>
<reference evidence="5" key="2">
    <citation type="submission" date="2021-09" db="EMBL/GenBank/DDBJ databases">
        <authorList>
            <person name="Gilroy R."/>
        </authorList>
    </citation>
    <scope>NUCLEOTIDE SEQUENCE</scope>
    <source>
        <strain evidence="5">7886</strain>
    </source>
</reference>
<keyword evidence="2" id="KW-0732">Signal</keyword>
<feature type="region of interest" description="Disordered" evidence="1">
    <location>
        <begin position="292"/>
        <end position="312"/>
    </location>
</feature>
<accession>A0A921HQW1</accession>